<dbReference type="InterPro" id="IPR004695">
    <property type="entry name" value="SLAC1/Mae1/Ssu1/TehA"/>
</dbReference>
<dbReference type="Gene3D" id="1.50.10.150">
    <property type="entry name" value="Voltage-dependent anion channel"/>
    <property type="match status" value="1"/>
</dbReference>
<keyword evidence="2 5" id="KW-0812">Transmembrane</keyword>
<dbReference type="RefSeq" id="WP_406769731.1">
    <property type="nucleotide sequence ID" value="NZ_JBJHZZ010000005.1"/>
</dbReference>
<feature type="transmembrane region" description="Helical" evidence="5">
    <location>
        <begin position="284"/>
        <end position="303"/>
    </location>
</feature>
<dbReference type="Pfam" id="PF03595">
    <property type="entry name" value="SLAC1"/>
    <property type="match status" value="1"/>
</dbReference>
<reference evidence="6 7" key="1">
    <citation type="submission" date="2024-11" db="EMBL/GenBank/DDBJ databases">
        <authorList>
            <person name="Heng Y.C."/>
            <person name="Lim A.C.H."/>
            <person name="Lee J.K.Y."/>
            <person name="Kittelmann S."/>
        </authorList>
    </citation>
    <scope>NUCLEOTIDE SEQUENCE [LARGE SCALE GENOMIC DNA]</scope>
    <source>
        <strain evidence="6 7">WILCCON 0185</strain>
    </source>
</reference>
<keyword evidence="4 5" id="KW-0472">Membrane</keyword>
<feature type="transmembrane region" description="Helical" evidence="5">
    <location>
        <begin position="125"/>
        <end position="143"/>
    </location>
</feature>
<dbReference type="InterPro" id="IPR052951">
    <property type="entry name" value="Tellurite_res_ion_channel"/>
</dbReference>
<evidence type="ECO:0000313" key="6">
    <source>
        <dbReference type="EMBL" id="MFL0247279.1"/>
    </source>
</evidence>
<keyword evidence="7" id="KW-1185">Reference proteome</keyword>
<gene>
    <name evidence="6" type="ORF">ACJDUG_09860</name>
</gene>
<keyword evidence="3 5" id="KW-1133">Transmembrane helix</keyword>
<feature type="transmembrane region" description="Helical" evidence="5">
    <location>
        <begin position="187"/>
        <end position="205"/>
    </location>
</feature>
<comment type="subcellular location">
    <subcellularLocation>
        <location evidence="1">Membrane</location>
        <topology evidence="1">Multi-pass membrane protein</topology>
    </subcellularLocation>
</comment>
<evidence type="ECO:0000256" key="3">
    <source>
        <dbReference type="ARBA" id="ARBA00022989"/>
    </source>
</evidence>
<dbReference type="PANTHER" id="PTHR37955">
    <property type="entry name" value="TELLURITE RESISTANCE PROTEIN TEHA"/>
    <property type="match status" value="1"/>
</dbReference>
<proteinExistence type="predicted"/>
<evidence type="ECO:0000256" key="2">
    <source>
        <dbReference type="ARBA" id="ARBA00022692"/>
    </source>
</evidence>
<dbReference type="EMBL" id="JBJHZZ010000005">
    <property type="protein sequence ID" value="MFL0247279.1"/>
    <property type="molecule type" value="Genomic_DNA"/>
</dbReference>
<organism evidence="6 7">
    <name type="scientific">Candidatus Clostridium stratigraminis</name>
    <dbReference type="NCBI Taxonomy" id="3381661"/>
    <lineage>
        <taxon>Bacteria</taxon>
        <taxon>Bacillati</taxon>
        <taxon>Bacillota</taxon>
        <taxon>Clostridia</taxon>
        <taxon>Eubacteriales</taxon>
        <taxon>Clostridiaceae</taxon>
        <taxon>Clostridium</taxon>
    </lineage>
</organism>
<dbReference type="CDD" id="cd09325">
    <property type="entry name" value="TDT_C4-dicarb_trans"/>
    <property type="match status" value="1"/>
</dbReference>
<name>A0ABW8T419_9CLOT</name>
<protein>
    <submittedName>
        <fullName evidence="6">TDT family transporter</fullName>
    </submittedName>
</protein>
<feature type="transmembrane region" description="Helical" evidence="5">
    <location>
        <begin position="67"/>
        <end position="87"/>
    </location>
</feature>
<feature type="transmembrane region" description="Helical" evidence="5">
    <location>
        <begin position="93"/>
        <end position="113"/>
    </location>
</feature>
<feature type="transmembrane region" description="Helical" evidence="5">
    <location>
        <begin position="12"/>
        <end position="30"/>
    </location>
</feature>
<comment type="caution">
    <text evidence="6">The sequence shown here is derived from an EMBL/GenBank/DDBJ whole genome shotgun (WGS) entry which is preliminary data.</text>
</comment>
<feature type="transmembrane region" description="Helical" evidence="5">
    <location>
        <begin position="155"/>
        <end position="175"/>
    </location>
</feature>
<accession>A0ABW8T419</accession>
<evidence type="ECO:0000256" key="1">
    <source>
        <dbReference type="ARBA" id="ARBA00004141"/>
    </source>
</evidence>
<feature type="transmembrane region" description="Helical" evidence="5">
    <location>
        <begin position="211"/>
        <end position="232"/>
    </location>
</feature>
<evidence type="ECO:0000256" key="5">
    <source>
        <dbReference type="SAM" id="Phobius"/>
    </source>
</evidence>
<feature type="transmembrane region" description="Helical" evidence="5">
    <location>
        <begin position="244"/>
        <end position="264"/>
    </location>
</feature>
<dbReference type="PANTHER" id="PTHR37955:SF1">
    <property type="entry name" value="DEP DOMAIN-CONTAINING PROTEIN"/>
    <property type="match status" value="1"/>
</dbReference>
<evidence type="ECO:0000256" key="4">
    <source>
        <dbReference type="ARBA" id="ARBA00023136"/>
    </source>
</evidence>
<sequence>MKNVIKKVPIPLAGLMLAFATAGNLVQSYGAVYRNIFGSIAALLLLLLLIKLVTYPMDIIEHLQNPIVASVSPTFAMGLMILSTYLKPYFPKAAFGMWVMGLILNIILIIYFTKKFIFNFNIQRLFPSYFIVYVGIVAASVTAPAYNQNIIGQAVFWFGFALYLLLLPIVIYRVFVVKSIPEPAMPTIAIMAAPASLCLTGYLACFQAKDFSIVVFLGILSFIMFLGVLLYLPKLLKLKFYPSFSSFTFPLAISAVAMKQTNAYLLKLHKTLYLLNYVVKFQEILTIVIVLYVLIKYLQFLFIE</sequence>
<dbReference type="Proteomes" id="UP001623591">
    <property type="component" value="Unassembled WGS sequence"/>
</dbReference>
<feature type="transmembrane region" description="Helical" evidence="5">
    <location>
        <begin position="36"/>
        <end position="55"/>
    </location>
</feature>
<dbReference type="InterPro" id="IPR038665">
    <property type="entry name" value="Voltage-dep_anion_channel_sf"/>
</dbReference>
<evidence type="ECO:0000313" key="7">
    <source>
        <dbReference type="Proteomes" id="UP001623591"/>
    </source>
</evidence>